<feature type="region of interest" description="Disordered" evidence="3">
    <location>
        <begin position="320"/>
        <end position="356"/>
    </location>
</feature>
<keyword evidence="2" id="KW-0539">Nucleus</keyword>
<dbReference type="RefSeq" id="XP_002113101.1">
    <property type="nucleotide sequence ID" value="XM_002113065.1"/>
</dbReference>
<evidence type="ECO:0000256" key="2">
    <source>
        <dbReference type="ARBA" id="ARBA00023242"/>
    </source>
</evidence>
<dbReference type="Proteomes" id="UP000009022">
    <property type="component" value="Unassembled WGS sequence"/>
</dbReference>
<dbReference type="KEGG" id="tad:TRIADDRAFT_56923"/>
<feature type="compositionally biased region" description="Polar residues" evidence="3">
    <location>
        <begin position="320"/>
        <end position="339"/>
    </location>
</feature>
<dbReference type="CTD" id="6753877"/>
<dbReference type="InParanoid" id="B3RWY0"/>
<reference evidence="5 6" key="1">
    <citation type="journal article" date="2008" name="Nature">
        <title>The Trichoplax genome and the nature of placozoans.</title>
        <authorList>
            <person name="Srivastava M."/>
            <person name="Begovic E."/>
            <person name="Chapman J."/>
            <person name="Putnam N.H."/>
            <person name="Hellsten U."/>
            <person name="Kawashima T."/>
            <person name="Kuo A."/>
            <person name="Mitros T."/>
            <person name="Salamov A."/>
            <person name="Carpenter M.L."/>
            <person name="Signorovitch A.Y."/>
            <person name="Moreno M.A."/>
            <person name="Kamm K."/>
            <person name="Grimwood J."/>
            <person name="Schmutz J."/>
            <person name="Shapiro H."/>
            <person name="Grigoriev I.V."/>
            <person name="Buss L.W."/>
            <person name="Schierwater B."/>
            <person name="Dellaporta S.L."/>
            <person name="Rokhsar D.S."/>
        </authorList>
    </citation>
    <scope>NUCLEOTIDE SEQUENCE [LARGE SCALE GENOMIC DNA]</scope>
    <source>
        <strain evidence="5 6">Grell-BS-1999</strain>
    </source>
</reference>
<feature type="region of interest" description="Disordered" evidence="3">
    <location>
        <begin position="131"/>
        <end position="223"/>
    </location>
</feature>
<feature type="compositionally biased region" description="Basic and acidic residues" evidence="3">
    <location>
        <begin position="203"/>
        <end position="223"/>
    </location>
</feature>
<feature type="region of interest" description="Disordered" evidence="3">
    <location>
        <begin position="1"/>
        <end position="28"/>
    </location>
</feature>
<name>B3RWY0_TRIAD</name>
<dbReference type="AlphaFoldDB" id="B3RWY0"/>
<dbReference type="EMBL" id="DS985245">
    <property type="protein sequence ID" value="EDV25211.1"/>
    <property type="molecule type" value="Genomic_DNA"/>
</dbReference>
<sequence length="503" mass="58361">MGKSRKRISKQTPKKKRELGVKPLSRSNSLNLPKEFAVPVLTKVQFSTKNLKEIIDDLRDYLIKKAKSNRVNGLPSKATLKSFICKTTKRYRYRNSPFIVKKAYIKKFNLTVKEMPKKLVSAHQDYLRKQRKSINDSAKRKANSEPGKKSKKIKTKNATKSRSKQMSGSNKNKRKDDKAKKIKRLKSGKDDAKSKVKKKKSNGNKEKKEKNKRDKSKSKIKEKKDLTNGSPLCDLIVHCITVDIPESIQYLVNNNCNRFSFSFSAFEARVQLLRVLIDLVLESVTIRQCLEDAVGDLHDLKRSWRVEKADVMKKIKENKSVNNLADSTESQMNESSTPESTDDKENQMTENESKPVSVVDRAFEEQQLKRKETRFLNATSIQVSFLRHPFIGRDSSNRRYWGFDGSFPIGKLYVEDENGQWMYYCTPKELETLIMHLKSKGLKNENEKELYNNLIRDKDNLSAIMQKQIDDIRKLTECRHSARLQSILREKPYLGYENKYANQ</sequence>
<dbReference type="PANTHER" id="PTHR15546:SF2">
    <property type="entry name" value="DDT DOMAIN-CONTAINING PROTEIN DDB_G0282237"/>
    <property type="match status" value="1"/>
</dbReference>
<feature type="compositionally biased region" description="Basic and acidic residues" evidence="3">
    <location>
        <begin position="341"/>
        <end position="353"/>
    </location>
</feature>
<proteinExistence type="predicted"/>
<accession>B3RWY0</accession>
<dbReference type="HOGENOM" id="CLU_542225_0_0_1"/>
<comment type="subcellular location">
    <subcellularLocation>
        <location evidence="1">Nucleus</location>
    </subcellularLocation>
</comment>
<dbReference type="PANTHER" id="PTHR15546">
    <property type="entry name" value="BROMODOMAIN ADJACENT TO ZINC FINGER DOMAIN, 2A"/>
    <property type="match status" value="1"/>
</dbReference>
<feature type="compositionally biased region" description="Basic residues" evidence="3">
    <location>
        <begin position="1"/>
        <end position="17"/>
    </location>
</feature>
<dbReference type="Pfam" id="PF15613">
    <property type="entry name" value="WSD"/>
    <property type="match status" value="1"/>
</dbReference>
<feature type="compositionally biased region" description="Basic and acidic residues" evidence="3">
    <location>
        <begin position="131"/>
        <end position="148"/>
    </location>
</feature>
<feature type="domain" description="WHIM2" evidence="4">
    <location>
        <begin position="388"/>
        <end position="454"/>
    </location>
</feature>
<dbReference type="STRING" id="10228.B3RWY0"/>
<protein>
    <recommendedName>
        <fullName evidence="4">WHIM2 domain-containing protein</fullName>
    </recommendedName>
</protein>
<organism evidence="5 6">
    <name type="scientific">Trichoplax adhaerens</name>
    <name type="common">Trichoplax reptans</name>
    <dbReference type="NCBI Taxonomy" id="10228"/>
    <lineage>
        <taxon>Eukaryota</taxon>
        <taxon>Metazoa</taxon>
        <taxon>Placozoa</taxon>
        <taxon>Uniplacotomia</taxon>
        <taxon>Trichoplacea</taxon>
        <taxon>Trichoplacidae</taxon>
        <taxon>Trichoplax</taxon>
    </lineage>
</organism>
<gene>
    <name evidence="5" type="ORF">TRIADDRAFT_56923</name>
</gene>
<feature type="compositionally biased region" description="Basic residues" evidence="3">
    <location>
        <begin position="149"/>
        <end position="163"/>
    </location>
</feature>
<keyword evidence="6" id="KW-1185">Reference proteome</keyword>
<evidence type="ECO:0000313" key="6">
    <source>
        <dbReference type="Proteomes" id="UP000009022"/>
    </source>
</evidence>
<dbReference type="GO" id="GO:0005634">
    <property type="term" value="C:nucleus"/>
    <property type="evidence" value="ECO:0007669"/>
    <property type="project" value="UniProtKB-SubCell"/>
</dbReference>
<dbReference type="GeneID" id="6753877"/>
<dbReference type="InterPro" id="IPR053271">
    <property type="entry name" value="DDT_domain"/>
</dbReference>
<evidence type="ECO:0000256" key="3">
    <source>
        <dbReference type="SAM" id="MobiDB-lite"/>
    </source>
</evidence>
<evidence type="ECO:0000259" key="4">
    <source>
        <dbReference type="Pfam" id="PF15613"/>
    </source>
</evidence>
<evidence type="ECO:0000256" key="1">
    <source>
        <dbReference type="ARBA" id="ARBA00004123"/>
    </source>
</evidence>
<dbReference type="InterPro" id="IPR028941">
    <property type="entry name" value="WHIM2_dom"/>
</dbReference>
<evidence type="ECO:0000313" key="5">
    <source>
        <dbReference type="EMBL" id="EDV25211.1"/>
    </source>
</evidence>